<protein>
    <submittedName>
        <fullName evidence="1">Uncharacterized protein</fullName>
    </submittedName>
</protein>
<name>A0A0E9VLY7_ANGAN</name>
<proteinExistence type="predicted"/>
<evidence type="ECO:0000313" key="1">
    <source>
        <dbReference type="EMBL" id="JAH78415.1"/>
    </source>
</evidence>
<reference evidence="1" key="1">
    <citation type="submission" date="2014-11" db="EMBL/GenBank/DDBJ databases">
        <authorList>
            <person name="Amaro Gonzalez C."/>
        </authorList>
    </citation>
    <scope>NUCLEOTIDE SEQUENCE</scope>
</reference>
<organism evidence="1">
    <name type="scientific">Anguilla anguilla</name>
    <name type="common">European freshwater eel</name>
    <name type="synonym">Muraena anguilla</name>
    <dbReference type="NCBI Taxonomy" id="7936"/>
    <lineage>
        <taxon>Eukaryota</taxon>
        <taxon>Metazoa</taxon>
        <taxon>Chordata</taxon>
        <taxon>Craniata</taxon>
        <taxon>Vertebrata</taxon>
        <taxon>Euteleostomi</taxon>
        <taxon>Actinopterygii</taxon>
        <taxon>Neopterygii</taxon>
        <taxon>Teleostei</taxon>
        <taxon>Anguilliformes</taxon>
        <taxon>Anguillidae</taxon>
        <taxon>Anguilla</taxon>
    </lineage>
</organism>
<dbReference type="EMBL" id="GBXM01030162">
    <property type="protein sequence ID" value="JAH78415.1"/>
    <property type="molecule type" value="Transcribed_RNA"/>
</dbReference>
<reference evidence="1" key="2">
    <citation type="journal article" date="2015" name="Fish Shellfish Immunol.">
        <title>Early steps in the European eel (Anguilla anguilla)-Vibrio vulnificus interaction in the gills: Role of the RtxA13 toxin.</title>
        <authorList>
            <person name="Callol A."/>
            <person name="Pajuelo D."/>
            <person name="Ebbesson L."/>
            <person name="Teles M."/>
            <person name="MacKenzie S."/>
            <person name="Amaro C."/>
        </authorList>
    </citation>
    <scope>NUCLEOTIDE SEQUENCE</scope>
</reference>
<accession>A0A0E9VLY7</accession>
<dbReference type="AlphaFoldDB" id="A0A0E9VLY7"/>
<sequence>MQQKILHFEQCCQCPVALYCSLVVDDDARACNRLKGVSLRHIIHIWPEQYTSADDISLVEFMPF</sequence>